<dbReference type="AlphaFoldDB" id="A0AAE0CWM1"/>
<feature type="region of interest" description="Disordered" evidence="1">
    <location>
        <begin position="425"/>
        <end position="465"/>
    </location>
</feature>
<name>A0AAE0CWM1_COLKA</name>
<comment type="caution">
    <text evidence="2">The sequence shown here is derived from an EMBL/GenBank/DDBJ whole genome shotgun (WGS) entry which is preliminary data.</text>
</comment>
<feature type="compositionally biased region" description="Polar residues" evidence="1">
    <location>
        <begin position="365"/>
        <end position="381"/>
    </location>
</feature>
<evidence type="ECO:0000313" key="2">
    <source>
        <dbReference type="EMBL" id="KAK2728447.1"/>
    </source>
</evidence>
<keyword evidence="3" id="KW-1185">Reference proteome</keyword>
<feature type="compositionally biased region" description="Low complexity" evidence="1">
    <location>
        <begin position="278"/>
        <end position="301"/>
    </location>
</feature>
<dbReference type="EMBL" id="VYYT01000880">
    <property type="protein sequence ID" value="KAK2728447.1"/>
    <property type="molecule type" value="Genomic_DNA"/>
</dbReference>
<feature type="compositionally biased region" description="Polar residues" evidence="1">
    <location>
        <begin position="425"/>
        <end position="436"/>
    </location>
</feature>
<feature type="region of interest" description="Disordered" evidence="1">
    <location>
        <begin position="146"/>
        <end position="167"/>
    </location>
</feature>
<feature type="compositionally biased region" description="Basic and acidic residues" evidence="1">
    <location>
        <begin position="382"/>
        <end position="392"/>
    </location>
</feature>
<evidence type="ECO:0000256" key="1">
    <source>
        <dbReference type="SAM" id="MobiDB-lite"/>
    </source>
</evidence>
<accession>A0AAE0CWM1</accession>
<dbReference type="Proteomes" id="UP001281614">
    <property type="component" value="Unassembled WGS sequence"/>
</dbReference>
<gene>
    <name evidence="2" type="ORF">CKAH01_10919</name>
</gene>
<feature type="compositionally biased region" description="Low complexity" evidence="1">
    <location>
        <begin position="219"/>
        <end position="228"/>
    </location>
</feature>
<protein>
    <submittedName>
        <fullName evidence="2">Uncharacterized protein</fullName>
    </submittedName>
</protein>
<evidence type="ECO:0000313" key="3">
    <source>
        <dbReference type="Proteomes" id="UP001281614"/>
    </source>
</evidence>
<feature type="region of interest" description="Disordered" evidence="1">
    <location>
        <begin position="344"/>
        <end position="392"/>
    </location>
</feature>
<feature type="compositionally biased region" description="Polar residues" evidence="1">
    <location>
        <begin position="257"/>
        <end position="275"/>
    </location>
</feature>
<feature type="region of interest" description="Disordered" evidence="1">
    <location>
        <begin position="257"/>
        <end position="328"/>
    </location>
</feature>
<sequence>MAEHLVDDAISFFDKFSEATSPDVLKDLIENARWKESLQRFCDTEHDCVLKIAWSMIEMCNSSNNITEFENLDLHTPVWPERNSLAPFCRHEAEVNEALGTTATKPIGETIPQTVINSADPNEDGNIGEKGRSELAHPVSFASTILTSQSTSPSPSVTNSHTPHIDLSSIEGNQDLKLDSALGLDNSSRTEETPLQERTPRQDITMRQRTSSIRQMNRSLSLSEPVSPLVGTPDQSVIHETNSIDVLLAACELQRAGTETQHAPTDVATDQSSPMSTPPAFEAAPSPFFSSPSSYSSISTSTREEFRPSQPTEPATAYHEEEPETPASCQVDIESCGAVEHLSNDSNGRVIDTTAFSPQNPPFSPRSSDAQDDLSQPSTPERLTDELVSPRDTAEPLLSCIQVNTETPSPTPDCTSIGVMQVSPASTVNETPSPSAVSDGLSPDPPESSMTPRSELDESTHVEKSKIAHEPLSVFINNAVDTIRGLSKNHTEGPSEDDQILVRDLKAKCINTSWSNGANWLRCIEKGNDNRQRLNISHMITFAAFARWYDSQVAEVQTRKPDTPNKTASNEVMERLMTHMTSPTTTNKIASTARSSLRTRVTKGRRLLDLIERFGFGVIFVKRTW</sequence>
<feature type="compositionally biased region" description="Low complexity" evidence="1">
    <location>
        <begin position="146"/>
        <end position="162"/>
    </location>
</feature>
<proteinExistence type="predicted"/>
<feature type="compositionally biased region" description="Polar residues" evidence="1">
    <location>
        <begin position="207"/>
        <end position="218"/>
    </location>
</feature>
<organism evidence="2 3">
    <name type="scientific">Colletotrichum kahawae</name>
    <name type="common">Coffee berry disease fungus</name>
    <dbReference type="NCBI Taxonomy" id="34407"/>
    <lineage>
        <taxon>Eukaryota</taxon>
        <taxon>Fungi</taxon>
        <taxon>Dikarya</taxon>
        <taxon>Ascomycota</taxon>
        <taxon>Pezizomycotina</taxon>
        <taxon>Sordariomycetes</taxon>
        <taxon>Hypocreomycetidae</taxon>
        <taxon>Glomerellales</taxon>
        <taxon>Glomerellaceae</taxon>
        <taxon>Colletotrichum</taxon>
        <taxon>Colletotrichum gloeosporioides species complex</taxon>
    </lineage>
</organism>
<reference evidence="2" key="1">
    <citation type="submission" date="2023-02" db="EMBL/GenBank/DDBJ databases">
        <title>Colletotrichum kahawae CIFC_Que2 genome sequencing and assembly.</title>
        <authorList>
            <person name="Baroncelli R."/>
        </authorList>
    </citation>
    <scope>NUCLEOTIDE SEQUENCE</scope>
    <source>
        <strain evidence="2">CIFC_Que2</strain>
    </source>
</reference>
<feature type="region of interest" description="Disordered" evidence="1">
    <location>
        <begin position="184"/>
        <end position="228"/>
    </location>
</feature>
<feature type="compositionally biased region" description="Basic and acidic residues" evidence="1">
    <location>
        <begin position="454"/>
        <end position="465"/>
    </location>
</feature>